<dbReference type="RefSeq" id="WP_015905191.1">
    <property type="nucleotide sequence ID" value="NC_012108.1"/>
</dbReference>
<name>C0QMB2_DESAH</name>
<dbReference type="STRING" id="177437.HRM2_33540"/>
<evidence type="ECO:0000256" key="2">
    <source>
        <dbReference type="ARBA" id="ARBA00022448"/>
    </source>
</evidence>
<dbReference type="EMBL" id="CP001087">
    <property type="protein sequence ID" value="ACN16429.1"/>
    <property type="molecule type" value="Genomic_DNA"/>
</dbReference>
<feature type="transmembrane region" description="Helical" evidence="7">
    <location>
        <begin position="119"/>
        <end position="141"/>
    </location>
</feature>
<dbReference type="InterPro" id="IPR035906">
    <property type="entry name" value="MetI-like_sf"/>
</dbReference>
<feature type="transmembrane region" description="Helical" evidence="7">
    <location>
        <begin position="174"/>
        <end position="197"/>
    </location>
</feature>
<protein>
    <submittedName>
        <fullName evidence="9">ABC-type nitrate/sulfonate/bicarbonate transport system, permease component</fullName>
    </submittedName>
</protein>
<reference evidence="9 10" key="1">
    <citation type="journal article" date="2009" name="Environ. Microbiol.">
        <title>Genome sequence of Desulfobacterium autotrophicum HRM2, a marine sulfate reducer oxidizing organic carbon completely to carbon dioxide.</title>
        <authorList>
            <person name="Strittmatter A.W."/>
            <person name="Liesegang H."/>
            <person name="Rabus R."/>
            <person name="Decker I."/>
            <person name="Amann J."/>
            <person name="Andres S."/>
            <person name="Henne A."/>
            <person name="Fricke W.F."/>
            <person name="Martinez-Arias R."/>
            <person name="Bartels D."/>
            <person name="Goesmann A."/>
            <person name="Krause L."/>
            <person name="Puehler A."/>
            <person name="Klenk H.P."/>
            <person name="Richter M."/>
            <person name="Schuler M."/>
            <person name="Gloeckner F.O."/>
            <person name="Meyerdierks A."/>
            <person name="Gottschalk G."/>
            <person name="Amann R."/>
        </authorList>
    </citation>
    <scope>NUCLEOTIDE SEQUENCE [LARGE SCALE GENOMIC DNA]</scope>
    <source>
        <strain evidence="10">ATCC 43914 / DSM 3382 / HRM2</strain>
    </source>
</reference>
<feature type="transmembrane region" description="Helical" evidence="7">
    <location>
        <begin position="7"/>
        <end position="27"/>
    </location>
</feature>
<keyword evidence="2" id="KW-0813">Transport</keyword>
<dbReference type="InterPro" id="IPR000515">
    <property type="entry name" value="MetI-like"/>
</dbReference>
<evidence type="ECO:0000256" key="7">
    <source>
        <dbReference type="SAM" id="Phobius"/>
    </source>
</evidence>
<keyword evidence="6 7" id="KW-0472">Membrane</keyword>
<keyword evidence="5 7" id="KW-1133">Transmembrane helix</keyword>
<feature type="domain" description="ABC transmembrane type-1" evidence="8">
    <location>
        <begin position="71"/>
        <end position="230"/>
    </location>
</feature>
<proteinExistence type="predicted"/>
<keyword evidence="3" id="KW-1003">Cell membrane</keyword>
<feature type="transmembrane region" description="Helical" evidence="7">
    <location>
        <begin position="59"/>
        <end position="80"/>
    </location>
</feature>
<evidence type="ECO:0000313" key="9">
    <source>
        <dbReference type="EMBL" id="ACN16429.1"/>
    </source>
</evidence>
<evidence type="ECO:0000256" key="3">
    <source>
        <dbReference type="ARBA" id="ARBA00022475"/>
    </source>
</evidence>
<sequence length="257" mass="28329">MLGRRIVQFFLIFALGLLFLLGVKYTLNLSDYVIPGPVEILTTGRGIFREYFFDTLNTLMVAIIGQAISIFMAFFVGITARRSTWAGTLIKAAAYNIQAYPIVAVAPIIFILLGDGFTSRLLIAAMICYFPLLLSVIGIMAEPVVDIEHFYIATGRMRWQLEVKIRAFENMGKLTTVIAGSSTLAMAGTIVAEFIAANQGIGHSIRIALYQSDLARILAALFLIGLFLSIYQEILESAGKRISSTWFLTKGVVHEDV</sequence>
<dbReference type="Proteomes" id="UP000000442">
    <property type="component" value="Chromosome"/>
</dbReference>
<dbReference type="AlphaFoldDB" id="C0QMB2"/>
<gene>
    <name evidence="9" type="ordered locus">HRM2_33540</name>
</gene>
<feature type="transmembrane region" description="Helical" evidence="7">
    <location>
        <begin position="92"/>
        <end position="113"/>
    </location>
</feature>
<keyword evidence="4 7" id="KW-0812">Transmembrane</keyword>
<dbReference type="GO" id="GO:0005886">
    <property type="term" value="C:plasma membrane"/>
    <property type="evidence" value="ECO:0007669"/>
    <property type="project" value="UniProtKB-SubCell"/>
</dbReference>
<dbReference type="SUPFAM" id="SSF161098">
    <property type="entry name" value="MetI-like"/>
    <property type="match status" value="1"/>
</dbReference>
<dbReference type="eggNOG" id="COG0600">
    <property type="taxonomic scope" value="Bacteria"/>
</dbReference>
<evidence type="ECO:0000256" key="6">
    <source>
        <dbReference type="ARBA" id="ARBA00023136"/>
    </source>
</evidence>
<dbReference type="Pfam" id="PF00528">
    <property type="entry name" value="BPD_transp_1"/>
    <property type="match status" value="1"/>
</dbReference>
<dbReference type="PANTHER" id="PTHR30151:SF0">
    <property type="entry name" value="ABC TRANSPORTER PERMEASE PROTEIN MJ0413-RELATED"/>
    <property type="match status" value="1"/>
</dbReference>
<dbReference type="GO" id="GO:0055085">
    <property type="term" value="P:transmembrane transport"/>
    <property type="evidence" value="ECO:0007669"/>
    <property type="project" value="InterPro"/>
</dbReference>
<keyword evidence="10" id="KW-1185">Reference proteome</keyword>
<feature type="transmembrane region" description="Helical" evidence="7">
    <location>
        <begin position="217"/>
        <end position="235"/>
    </location>
</feature>
<evidence type="ECO:0000256" key="1">
    <source>
        <dbReference type="ARBA" id="ARBA00004651"/>
    </source>
</evidence>
<evidence type="ECO:0000259" key="8">
    <source>
        <dbReference type="Pfam" id="PF00528"/>
    </source>
</evidence>
<organism evidence="9 10">
    <name type="scientific">Desulforapulum autotrophicum (strain ATCC 43914 / DSM 3382 / VKM B-1955 / HRM2)</name>
    <name type="common">Desulfobacterium autotrophicum</name>
    <dbReference type="NCBI Taxonomy" id="177437"/>
    <lineage>
        <taxon>Bacteria</taxon>
        <taxon>Pseudomonadati</taxon>
        <taxon>Thermodesulfobacteriota</taxon>
        <taxon>Desulfobacteria</taxon>
        <taxon>Desulfobacterales</taxon>
        <taxon>Desulfobacteraceae</taxon>
        <taxon>Desulforapulum</taxon>
    </lineage>
</organism>
<evidence type="ECO:0000256" key="5">
    <source>
        <dbReference type="ARBA" id="ARBA00022989"/>
    </source>
</evidence>
<dbReference type="PANTHER" id="PTHR30151">
    <property type="entry name" value="ALKANE SULFONATE ABC TRANSPORTER-RELATED, MEMBRANE SUBUNIT"/>
    <property type="match status" value="1"/>
</dbReference>
<dbReference type="KEGG" id="dat:HRM2_33540"/>
<accession>C0QMB2</accession>
<dbReference type="HOGENOM" id="CLU_1105751_0_0_7"/>
<comment type="subcellular location">
    <subcellularLocation>
        <location evidence="1">Cell membrane</location>
        <topology evidence="1">Multi-pass membrane protein</topology>
    </subcellularLocation>
</comment>
<dbReference type="OrthoDB" id="9792509at2"/>
<evidence type="ECO:0000256" key="4">
    <source>
        <dbReference type="ARBA" id="ARBA00022692"/>
    </source>
</evidence>
<evidence type="ECO:0000313" key="10">
    <source>
        <dbReference type="Proteomes" id="UP000000442"/>
    </source>
</evidence>